<keyword evidence="3" id="KW-0833">Ubl conjugation pathway</keyword>
<dbReference type="FunFam" id="3.30.710.10:FF:000161">
    <property type="entry name" value="Os07g0625400 protein"/>
    <property type="match status" value="1"/>
</dbReference>
<name>A0A0E0AMY0_9ORYZ</name>
<dbReference type="EnsemblPlants" id="OGLUM07G22810.1">
    <property type="protein sequence ID" value="OGLUM07G22810.1"/>
    <property type="gene ID" value="OGLUM07G22810"/>
</dbReference>
<dbReference type="InterPro" id="IPR016897">
    <property type="entry name" value="SKP1"/>
</dbReference>
<dbReference type="STRING" id="40148.A0A0E0AMY0"/>
<dbReference type="eggNOG" id="KOG1724">
    <property type="taxonomic scope" value="Eukaryota"/>
</dbReference>
<feature type="region of interest" description="Disordered" evidence="4">
    <location>
        <begin position="1"/>
        <end position="21"/>
    </location>
</feature>
<feature type="compositionally biased region" description="Basic and acidic residues" evidence="4">
    <location>
        <begin position="1"/>
        <end position="18"/>
    </location>
</feature>
<dbReference type="UniPathway" id="UPA00143"/>
<protein>
    <recommendedName>
        <fullName evidence="5">SKP1 component POZ domain-containing protein</fullName>
    </recommendedName>
</protein>
<comment type="similarity">
    <text evidence="2">Belongs to the SKP1 family.</text>
</comment>
<evidence type="ECO:0000256" key="1">
    <source>
        <dbReference type="ARBA" id="ARBA00004906"/>
    </source>
</evidence>
<dbReference type="InterPro" id="IPR001232">
    <property type="entry name" value="SKP1-like"/>
</dbReference>
<dbReference type="InterPro" id="IPR036296">
    <property type="entry name" value="SKP1-like_dim_sf"/>
</dbReference>
<dbReference type="GO" id="GO:0016567">
    <property type="term" value="P:protein ubiquitination"/>
    <property type="evidence" value="ECO:0007669"/>
    <property type="project" value="UniProtKB-UniPathway"/>
</dbReference>
<accession>A0A0E0AMY0</accession>
<evidence type="ECO:0000256" key="4">
    <source>
        <dbReference type="SAM" id="MobiDB-lite"/>
    </source>
</evidence>
<dbReference type="GO" id="GO:0009867">
    <property type="term" value="P:jasmonic acid mediated signaling pathway"/>
    <property type="evidence" value="ECO:0007669"/>
    <property type="project" value="UniProtKB-ARBA"/>
</dbReference>
<organism evidence="6">
    <name type="scientific">Oryza glumipatula</name>
    <dbReference type="NCBI Taxonomy" id="40148"/>
    <lineage>
        <taxon>Eukaryota</taxon>
        <taxon>Viridiplantae</taxon>
        <taxon>Streptophyta</taxon>
        <taxon>Embryophyta</taxon>
        <taxon>Tracheophyta</taxon>
        <taxon>Spermatophyta</taxon>
        <taxon>Magnoliopsida</taxon>
        <taxon>Liliopsida</taxon>
        <taxon>Poales</taxon>
        <taxon>Poaceae</taxon>
        <taxon>BOP clade</taxon>
        <taxon>Oryzoideae</taxon>
        <taxon>Oryzeae</taxon>
        <taxon>Oryzinae</taxon>
        <taxon>Oryza</taxon>
    </lineage>
</organism>
<dbReference type="Gramene" id="OGLUM07G22810.1">
    <property type="protein sequence ID" value="OGLUM07G22810.1"/>
    <property type="gene ID" value="OGLUM07G22810"/>
</dbReference>
<dbReference type="SUPFAM" id="SSF81382">
    <property type="entry name" value="Skp1 dimerisation domain-like"/>
    <property type="match status" value="1"/>
</dbReference>
<dbReference type="InterPro" id="IPR011333">
    <property type="entry name" value="SKP1/BTB/POZ_sf"/>
</dbReference>
<dbReference type="SMART" id="SM00512">
    <property type="entry name" value="Skp1"/>
    <property type="match status" value="1"/>
</dbReference>
<evidence type="ECO:0000256" key="3">
    <source>
        <dbReference type="ARBA" id="ARBA00022786"/>
    </source>
</evidence>
<dbReference type="GO" id="GO:0006511">
    <property type="term" value="P:ubiquitin-dependent protein catabolic process"/>
    <property type="evidence" value="ECO:0007669"/>
    <property type="project" value="InterPro"/>
</dbReference>
<reference evidence="6" key="1">
    <citation type="submission" date="2015-04" db="UniProtKB">
        <authorList>
            <consortium name="EnsemblPlants"/>
        </authorList>
    </citation>
    <scope>IDENTIFICATION</scope>
</reference>
<proteinExistence type="inferred from homology"/>
<feature type="domain" description="SKP1 component POZ" evidence="5">
    <location>
        <begin position="108"/>
        <end position="168"/>
    </location>
</feature>
<dbReference type="HOGENOM" id="CLU_059252_3_0_1"/>
<evidence type="ECO:0000313" key="6">
    <source>
        <dbReference type="EnsemblPlants" id="OGLUM07G22810.1"/>
    </source>
</evidence>
<dbReference type="InterPro" id="IPR016073">
    <property type="entry name" value="Skp1_comp_POZ"/>
</dbReference>
<reference evidence="6" key="2">
    <citation type="submission" date="2018-05" db="EMBL/GenBank/DDBJ databases">
        <title>OgluRS3 (Oryza glumaepatula Reference Sequence Version 3).</title>
        <authorList>
            <person name="Zhang J."/>
            <person name="Kudrna D."/>
            <person name="Lee S."/>
            <person name="Talag J."/>
            <person name="Welchert J."/>
            <person name="Wing R.A."/>
        </authorList>
    </citation>
    <scope>NUCLEOTIDE SEQUENCE [LARGE SCALE GENOMIC DNA]</scope>
</reference>
<feature type="compositionally biased region" description="Basic residues" evidence="4">
    <location>
        <begin position="273"/>
        <end position="283"/>
    </location>
</feature>
<dbReference type="Proteomes" id="UP000026961">
    <property type="component" value="Chromosome 7"/>
</dbReference>
<feature type="region of interest" description="Disordered" evidence="4">
    <location>
        <begin position="223"/>
        <end position="283"/>
    </location>
</feature>
<sequence length="283" mass="30461">MAEEKGKGKGKGKGKEEGEGSAMASKAAGILVVPGAAGVGNALLEAFAKVAVEKKGEVATVSELVRKLVSEGVAEEVAVTEALEHPVFDSPEKVVPEVAEEEESGGRMITLKSLDGKTVKVKEASARLSETIGNLIDDGRRRGDETIPRLFVSYKALMKVIEYCDEHANNKADTDERKEELKNWDKAFIDKLDEDNILFVEVLAASNYLKITGLSKLTDQRFVDPFNTSNKTPDAEETRVNLIPANTSATASTSRPSTSTSSPSTSTSASHSATRRGRGRRRH</sequence>
<dbReference type="AlphaFoldDB" id="A0A0E0AMY0"/>
<dbReference type="PANTHER" id="PTHR11165">
    <property type="entry name" value="SKP1"/>
    <property type="match status" value="1"/>
</dbReference>
<evidence type="ECO:0000259" key="5">
    <source>
        <dbReference type="Pfam" id="PF03931"/>
    </source>
</evidence>
<dbReference type="SUPFAM" id="SSF54695">
    <property type="entry name" value="POZ domain"/>
    <property type="match status" value="1"/>
</dbReference>
<dbReference type="Pfam" id="PF03931">
    <property type="entry name" value="Skp1_POZ"/>
    <property type="match status" value="1"/>
</dbReference>
<dbReference type="Gene3D" id="3.30.710.10">
    <property type="entry name" value="Potassium Channel Kv1.1, Chain A"/>
    <property type="match status" value="1"/>
</dbReference>
<keyword evidence="7" id="KW-1185">Reference proteome</keyword>
<evidence type="ECO:0000256" key="2">
    <source>
        <dbReference type="ARBA" id="ARBA00009993"/>
    </source>
</evidence>
<evidence type="ECO:0000313" key="7">
    <source>
        <dbReference type="Proteomes" id="UP000026961"/>
    </source>
</evidence>
<feature type="compositionally biased region" description="Low complexity" evidence="4">
    <location>
        <begin position="247"/>
        <end position="272"/>
    </location>
</feature>
<comment type="pathway">
    <text evidence="1">Protein modification; protein ubiquitination.</text>
</comment>